<dbReference type="EMBL" id="JANUGW010000008">
    <property type="protein sequence ID" value="MCS0582611.1"/>
    <property type="molecule type" value="Genomic_DNA"/>
</dbReference>
<dbReference type="PANTHER" id="PTHR46577:SF1">
    <property type="entry name" value="HTH-TYPE TRANSCRIPTIONAL REGULATORY PROTEIN GABR"/>
    <property type="match status" value="1"/>
</dbReference>
<comment type="caution">
    <text evidence="7">The sequence shown here is derived from an EMBL/GenBank/DDBJ whole genome shotgun (WGS) entry which is preliminary data.</text>
</comment>
<evidence type="ECO:0000313" key="8">
    <source>
        <dbReference type="Proteomes" id="UP001204151"/>
    </source>
</evidence>
<dbReference type="Pfam" id="PF00155">
    <property type="entry name" value="Aminotran_1_2"/>
    <property type="match status" value="1"/>
</dbReference>
<evidence type="ECO:0000256" key="4">
    <source>
        <dbReference type="ARBA" id="ARBA00023125"/>
    </source>
</evidence>
<evidence type="ECO:0000259" key="6">
    <source>
        <dbReference type="PROSITE" id="PS50949"/>
    </source>
</evidence>
<dbReference type="InterPro" id="IPR036390">
    <property type="entry name" value="WH_DNA-bd_sf"/>
</dbReference>
<keyword evidence="8" id="KW-1185">Reference proteome</keyword>
<keyword evidence="3" id="KW-0805">Transcription regulation</keyword>
<keyword evidence="7" id="KW-0808">Transferase</keyword>
<dbReference type="PANTHER" id="PTHR46577">
    <property type="entry name" value="HTH-TYPE TRANSCRIPTIONAL REGULATORY PROTEIN GABR"/>
    <property type="match status" value="1"/>
</dbReference>
<dbReference type="SMART" id="SM00345">
    <property type="entry name" value="HTH_GNTR"/>
    <property type="match status" value="1"/>
</dbReference>
<evidence type="ECO:0000256" key="5">
    <source>
        <dbReference type="ARBA" id="ARBA00023163"/>
    </source>
</evidence>
<protein>
    <submittedName>
        <fullName evidence="7">PLP-dependent aminotransferase family protein</fullName>
    </submittedName>
</protein>
<dbReference type="Pfam" id="PF00392">
    <property type="entry name" value="GntR"/>
    <property type="match status" value="1"/>
</dbReference>
<sequence>MDHDLAIHLDRAARTPLAGQIAAAIGAAIHDGRLAPGARLPSWHDLAAQLGVARGTVRAAYDSLRDQQLIVTAGAAGTRVARHSARAAAARPAAAPDRPAVAPAPRVEPVPFQVGVPGQDVFPFKTWSRIMGRAARTAAAQPLAYPDPRGEAPLRIAIAAYLGIARGIACHPSQVFVTAGYAAALGTALRALRLEGRAAWIEDPGYTSARTVLAQYGVRPAPVPVDAEGLDVAAAMARAPDAALAVVTPGQQAPLGMTLSLARRHALLDWAAAHDGWIVEDDYLGELQLQGRATPALAARDRAGRVLHVGTFSKTINPALRVAFLVVPPALAPRVAEVADACAAAPAPAIQYAIEEFLRDGHYLRHLRHLKRVYAERRAALCACLRGLGIPHAEAGLAVLVPLPDGVDEGALSARARAAGLSPSPLSWWRAPGHEGGGGLLLGVTNVPPARAQAACATLACLLRDAGAM</sequence>
<dbReference type="RefSeq" id="WP_258817183.1">
    <property type="nucleotide sequence ID" value="NZ_JANUGW010000008.1"/>
</dbReference>
<keyword evidence="7" id="KW-0032">Aminotransferase</keyword>
<proteinExistence type="inferred from homology"/>
<dbReference type="Gene3D" id="3.40.640.10">
    <property type="entry name" value="Type I PLP-dependent aspartate aminotransferase-like (Major domain)"/>
    <property type="match status" value="1"/>
</dbReference>
<accession>A0ABT1ZRQ6</accession>
<evidence type="ECO:0000256" key="3">
    <source>
        <dbReference type="ARBA" id="ARBA00023015"/>
    </source>
</evidence>
<evidence type="ECO:0000256" key="1">
    <source>
        <dbReference type="ARBA" id="ARBA00005384"/>
    </source>
</evidence>
<comment type="similarity">
    <text evidence="1">In the C-terminal section; belongs to the class-I pyridoxal-phosphate-dependent aminotransferase family.</text>
</comment>
<keyword evidence="4" id="KW-0238">DNA-binding</keyword>
<dbReference type="SUPFAM" id="SSF53383">
    <property type="entry name" value="PLP-dependent transferases"/>
    <property type="match status" value="1"/>
</dbReference>
<dbReference type="InterPro" id="IPR051446">
    <property type="entry name" value="HTH_trans_reg/aminotransferase"/>
</dbReference>
<dbReference type="InterPro" id="IPR015421">
    <property type="entry name" value="PyrdxlP-dep_Trfase_major"/>
</dbReference>
<dbReference type="InterPro" id="IPR015424">
    <property type="entry name" value="PyrdxlP-dep_Trfase"/>
</dbReference>
<evidence type="ECO:0000256" key="2">
    <source>
        <dbReference type="ARBA" id="ARBA00022898"/>
    </source>
</evidence>
<dbReference type="PROSITE" id="PS50949">
    <property type="entry name" value="HTH_GNTR"/>
    <property type="match status" value="1"/>
</dbReference>
<dbReference type="Gene3D" id="1.10.10.10">
    <property type="entry name" value="Winged helix-like DNA-binding domain superfamily/Winged helix DNA-binding domain"/>
    <property type="match status" value="1"/>
</dbReference>
<organism evidence="7 8">
    <name type="scientific">Massilia pinisoli</name>
    <dbReference type="NCBI Taxonomy" id="1772194"/>
    <lineage>
        <taxon>Bacteria</taxon>
        <taxon>Pseudomonadati</taxon>
        <taxon>Pseudomonadota</taxon>
        <taxon>Betaproteobacteria</taxon>
        <taxon>Burkholderiales</taxon>
        <taxon>Oxalobacteraceae</taxon>
        <taxon>Telluria group</taxon>
        <taxon>Massilia</taxon>
    </lineage>
</organism>
<dbReference type="InterPro" id="IPR004839">
    <property type="entry name" value="Aminotransferase_I/II_large"/>
</dbReference>
<keyword evidence="5" id="KW-0804">Transcription</keyword>
<dbReference type="GO" id="GO:0008483">
    <property type="term" value="F:transaminase activity"/>
    <property type="evidence" value="ECO:0007669"/>
    <property type="project" value="UniProtKB-KW"/>
</dbReference>
<dbReference type="CDD" id="cd00609">
    <property type="entry name" value="AAT_like"/>
    <property type="match status" value="1"/>
</dbReference>
<reference evidence="7 8" key="1">
    <citation type="submission" date="2022-08" db="EMBL/GenBank/DDBJ databases">
        <title>Reclassification of Massilia species as members of the genera Telluria, Duganella, Pseudoduganella, Mokoshia gen. nov. and Zemynaea gen. nov. using orthogonal and non-orthogonal genome-based approaches.</title>
        <authorList>
            <person name="Bowman J.P."/>
        </authorList>
    </citation>
    <scope>NUCLEOTIDE SEQUENCE [LARGE SCALE GENOMIC DNA]</scope>
    <source>
        <strain evidence="7 8">JCM 31316</strain>
    </source>
</reference>
<gene>
    <name evidence="7" type="ORF">NX784_13500</name>
</gene>
<feature type="domain" description="HTH gntR-type" evidence="6">
    <location>
        <begin position="15"/>
        <end position="83"/>
    </location>
</feature>
<dbReference type="InterPro" id="IPR036388">
    <property type="entry name" value="WH-like_DNA-bd_sf"/>
</dbReference>
<keyword evidence="2" id="KW-0663">Pyridoxal phosphate</keyword>
<evidence type="ECO:0000313" key="7">
    <source>
        <dbReference type="EMBL" id="MCS0582611.1"/>
    </source>
</evidence>
<name>A0ABT1ZRQ6_9BURK</name>
<dbReference type="Proteomes" id="UP001204151">
    <property type="component" value="Unassembled WGS sequence"/>
</dbReference>
<dbReference type="SUPFAM" id="SSF46785">
    <property type="entry name" value="Winged helix' DNA-binding domain"/>
    <property type="match status" value="1"/>
</dbReference>
<dbReference type="InterPro" id="IPR000524">
    <property type="entry name" value="Tscrpt_reg_HTH_GntR"/>
</dbReference>